<reference evidence="2 3" key="1">
    <citation type="submission" date="2019-03" db="EMBL/GenBank/DDBJ databases">
        <title>This is whole genome sequence of Paenibacillus sp MS74 strain.</title>
        <authorList>
            <person name="Trinh H.N."/>
        </authorList>
    </citation>
    <scope>NUCLEOTIDE SEQUENCE [LARGE SCALE GENOMIC DNA]</scope>
    <source>
        <strain evidence="2 3">MS74</strain>
    </source>
</reference>
<feature type="compositionally biased region" description="Basic and acidic residues" evidence="1">
    <location>
        <begin position="20"/>
        <end position="31"/>
    </location>
</feature>
<dbReference type="RefSeq" id="WP_133227364.1">
    <property type="nucleotide sequence ID" value="NZ_SMRT01000003.1"/>
</dbReference>
<feature type="region of interest" description="Disordered" evidence="1">
    <location>
        <begin position="20"/>
        <end position="46"/>
    </location>
</feature>
<dbReference type="Proteomes" id="UP000295636">
    <property type="component" value="Unassembled WGS sequence"/>
</dbReference>
<protein>
    <submittedName>
        <fullName evidence="2">Uncharacterized protein</fullName>
    </submittedName>
</protein>
<evidence type="ECO:0000313" key="2">
    <source>
        <dbReference type="EMBL" id="TDF98876.1"/>
    </source>
</evidence>
<gene>
    <name evidence="2" type="ORF">E1757_10195</name>
</gene>
<dbReference type="EMBL" id="SMRT01000003">
    <property type="protein sequence ID" value="TDF98876.1"/>
    <property type="molecule type" value="Genomic_DNA"/>
</dbReference>
<organism evidence="2 3">
    <name type="scientific">Paenibacillus piri</name>
    <dbReference type="NCBI Taxonomy" id="2547395"/>
    <lineage>
        <taxon>Bacteria</taxon>
        <taxon>Bacillati</taxon>
        <taxon>Bacillota</taxon>
        <taxon>Bacilli</taxon>
        <taxon>Bacillales</taxon>
        <taxon>Paenibacillaceae</taxon>
        <taxon>Paenibacillus</taxon>
    </lineage>
</organism>
<proteinExistence type="predicted"/>
<sequence>MSDRDLNVGFLEVKTSAEMDRKSKETLETKKLAGKSEGGDRNRPPSLPEVRVIEWMMEIRKYRRSLPVRLVGEMYPEYYKGVHGYEYRIEDRAVKKEVEVKQKVEMGMGWKSDSGRL</sequence>
<dbReference type="AlphaFoldDB" id="A0A4R5KT93"/>
<name>A0A4R5KT93_9BACL</name>
<comment type="caution">
    <text evidence="2">The sequence shown here is derived from an EMBL/GenBank/DDBJ whole genome shotgun (WGS) entry which is preliminary data.</text>
</comment>
<keyword evidence="3" id="KW-1185">Reference proteome</keyword>
<evidence type="ECO:0000313" key="3">
    <source>
        <dbReference type="Proteomes" id="UP000295636"/>
    </source>
</evidence>
<evidence type="ECO:0000256" key="1">
    <source>
        <dbReference type="SAM" id="MobiDB-lite"/>
    </source>
</evidence>
<accession>A0A4R5KT93</accession>